<sequence length="48" mass="5297">MMFAISSSTGPPHRIILCWKSWLTTLWNRSITIGDGPRSCPAAYSTGK</sequence>
<proteinExistence type="predicted"/>
<reference evidence="1" key="2">
    <citation type="journal article" date="2015" name="Data Brief">
        <title>Shoot transcriptome of the giant reed, Arundo donax.</title>
        <authorList>
            <person name="Barrero R.A."/>
            <person name="Guerrero F.D."/>
            <person name="Moolhuijzen P."/>
            <person name="Goolsby J.A."/>
            <person name="Tidwell J."/>
            <person name="Bellgard S.E."/>
            <person name="Bellgard M.I."/>
        </authorList>
    </citation>
    <scope>NUCLEOTIDE SEQUENCE</scope>
    <source>
        <tissue evidence="1">Shoot tissue taken approximately 20 cm above the soil surface</tissue>
    </source>
</reference>
<dbReference type="EMBL" id="GBRH01193567">
    <property type="protein sequence ID" value="JAE04329.1"/>
    <property type="molecule type" value="Transcribed_RNA"/>
</dbReference>
<name>A0A0A9EZC2_ARUDO</name>
<dbReference type="AlphaFoldDB" id="A0A0A9EZC2"/>
<evidence type="ECO:0000313" key="1">
    <source>
        <dbReference type="EMBL" id="JAE04329.1"/>
    </source>
</evidence>
<protein>
    <submittedName>
        <fullName evidence="1">CLPP5</fullName>
    </submittedName>
</protein>
<organism evidence="1">
    <name type="scientific">Arundo donax</name>
    <name type="common">Giant reed</name>
    <name type="synonym">Donax arundinaceus</name>
    <dbReference type="NCBI Taxonomy" id="35708"/>
    <lineage>
        <taxon>Eukaryota</taxon>
        <taxon>Viridiplantae</taxon>
        <taxon>Streptophyta</taxon>
        <taxon>Embryophyta</taxon>
        <taxon>Tracheophyta</taxon>
        <taxon>Spermatophyta</taxon>
        <taxon>Magnoliopsida</taxon>
        <taxon>Liliopsida</taxon>
        <taxon>Poales</taxon>
        <taxon>Poaceae</taxon>
        <taxon>PACMAD clade</taxon>
        <taxon>Arundinoideae</taxon>
        <taxon>Arundineae</taxon>
        <taxon>Arundo</taxon>
    </lineage>
</organism>
<accession>A0A0A9EZC2</accession>
<reference evidence="1" key="1">
    <citation type="submission" date="2014-09" db="EMBL/GenBank/DDBJ databases">
        <authorList>
            <person name="Magalhaes I.L.F."/>
            <person name="Oliveira U."/>
            <person name="Santos F.R."/>
            <person name="Vidigal T.H.D.A."/>
            <person name="Brescovit A.D."/>
            <person name="Santos A.J."/>
        </authorList>
    </citation>
    <scope>NUCLEOTIDE SEQUENCE</scope>
    <source>
        <tissue evidence="1">Shoot tissue taken approximately 20 cm above the soil surface</tissue>
    </source>
</reference>